<dbReference type="AlphaFoldDB" id="A0ABD0LMR2"/>
<dbReference type="Proteomes" id="UP001519460">
    <property type="component" value="Unassembled WGS sequence"/>
</dbReference>
<name>A0ABD0LMR2_9CAEN</name>
<reference evidence="1 2" key="1">
    <citation type="journal article" date="2023" name="Sci. Data">
        <title>Genome assembly of the Korean intertidal mud-creeper Batillaria attramentaria.</title>
        <authorList>
            <person name="Patra A.K."/>
            <person name="Ho P.T."/>
            <person name="Jun S."/>
            <person name="Lee S.J."/>
            <person name="Kim Y."/>
            <person name="Won Y.J."/>
        </authorList>
    </citation>
    <scope>NUCLEOTIDE SEQUENCE [LARGE SCALE GENOMIC DNA]</scope>
    <source>
        <strain evidence="1">Wonlab-2016</strain>
    </source>
</reference>
<evidence type="ECO:0000313" key="1">
    <source>
        <dbReference type="EMBL" id="KAK7500632.1"/>
    </source>
</evidence>
<feature type="non-terminal residue" evidence="1">
    <location>
        <position position="83"/>
    </location>
</feature>
<organism evidence="1 2">
    <name type="scientific">Batillaria attramentaria</name>
    <dbReference type="NCBI Taxonomy" id="370345"/>
    <lineage>
        <taxon>Eukaryota</taxon>
        <taxon>Metazoa</taxon>
        <taxon>Spiralia</taxon>
        <taxon>Lophotrochozoa</taxon>
        <taxon>Mollusca</taxon>
        <taxon>Gastropoda</taxon>
        <taxon>Caenogastropoda</taxon>
        <taxon>Sorbeoconcha</taxon>
        <taxon>Cerithioidea</taxon>
        <taxon>Batillariidae</taxon>
        <taxon>Batillaria</taxon>
    </lineage>
</organism>
<protein>
    <submittedName>
        <fullName evidence="1">Uncharacterized protein</fullName>
    </submittedName>
</protein>
<gene>
    <name evidence="1" type="ORF">BaRGS_00008207</name>
</gene>
<proteinExistence type="predicted"/>
<sequence length="83" mass="8764">STQVNVFTVRSYGHTATRSHAGTACASTRNTAETLVAVILSHTYTPMLGLLPPQCASAGNTGETVLARSAIRWACLRKIDGTM</sequence>
<feature type="non-terminal residue" evidence="1">
    <location>
        <position position="1"/>
    </location>
</feature>
<keyword evidence="2" id="KW-1185">Reference proteome</keyword>
<accession>A0ABD0LMR2</accession>
<comment type="caution">
    <text evidence="1">The sequence shown here is derived from an EMBL/GenBank/DDBJ whole genome shotgun (WGS) entry which is preliminary data.</text>
</comment>
<evidence type="ECO:0000313" key="2">
    <source>
        <dbReference type="Proteomes" id="UP001519460"/>
    </source>
</evidence>
<dbReference type="EMBL" id="JACVVK020000036">
    <property type="protein sequence ID" value="KAK7500632.1"/>
    <property type="molecule type" value="Genomic_DNA"/>
</dbReference>